<protein>
    <submittedName>
        <fullName evidence="1">Uncharacterized protein</fullName>
    </submittedName>
</protein>
<dbReference type="KEGG" id="vg:79585613"/>
<dbReference type="Proteomes" id="UP000501971">
    <property type="component" value="Segment"/>
</dbReference>
<dbReference type="GeneID" id="79585613"/>
<proteinExistence type="predicted"/>
<sequence>MDIHNLKSSDVLTLDQALEAAVLGYNVRAVDMQPGAFINYNFAGFRINFEGGSSSGWSRRAHDETVAWHVIDDPEPVKVDMPGVTTKDQAERIAKWGQGRLPAAPPVGDVLVMGDGGKWGNGQPPKKDSWGRPI</sequence>
<dbReference type="EMBL" id="MN734439">
    <property type="protein sequence ID" value="QJD54541.1"/>
    <property type="molecule type" value="Genomic_DNA"/>
</dbReference>
<evidence type="ECO:0000313" key="1">
    <source>
        <dbReference type="EMBL" id="QJD54541.1"/>
    </source>
</evidence>
<organism evidence="1 2">
    <name type="scientific">Sphingomonas phage Kharn</name>
    <dbReference type="NCBI Taxonomy" id="2686312"/>
    <lineage>
        <taxon>Viruses</taxon>
        <taxon>Duplodnaviria</taxon>
        <taxon>Heunggongvirae</taxon>
        <taxon>Uroviricota</taxon>
        <taxon>Caudoviricetes</taxon>
        <taxon>Johnpaulvirinae</taxon>
        <taxon>Kharnvirus</taxon>
        <taxon>Kharnvirus kharn</taxon>
    </lineage>
</organism>
<evidence type="ECO:0000313" key="2">
    <source>
        <dbReference type="Proteomes" id="UP000501971"/>
    </source>
</evidence>
<keyword evidence="2" id="KW-1185">Reference proteome</keyword>
<accession>A0A6M3T9Y9</accession>
<reference evidence="1 2" key="1">
    <citation type="submission" date="2019-11" db="EMBL/GenBank/DDBJ databases">
        <authorList>
            <person name="Hylling O."/>
            <person name="Hansen L.H."/>
            <person name="Johansen A."/>
        </authorList>
    </citation>
    <scope>NUCLEOTIDE SEQUENCE [LARGE SCALE GENOMIC DNA]</scope>
</reference>
<dbReference type="RefSeq" id="YP_010738247.1">
    <property type="nucleotide sequence ID" value="NC_073024.1"/>
</dbReference>
<name>A0A6M3T9Y9_9CAUD</name>